<accession>A0A7S6VR81</accession>
<gene>
    <name evidence="1" type="ORF">G0027_11625</name>
</gene>
<dbReference type="EMBL" id="CP048654">
    <property type="protein sequence ID" value="QOW43433.1"/>
    <property type="molecule type" value="Genomic_DNA"/>
</dbReference>
<dbReference type="AlphaFoldDB" id="A0A7S6VR81"/>
<protein>
    <submittedName>
        <fullName evidence="1">YfiR family protein</fullName>
    </submittedName>
</protein>
<dbReference type="Proteomes" id="UP000593812">
    <property type="component" value="Chromosome"/>
</dbReference>
<reference evidence="1 2" key="1">
    <citation type="submission" date="2020-02" db="EMBL/GenBank/DDBJ databases">
        <title>Tigecycline-resistant Acinetobacter species from pigs and migratory birds.</title>
        <authorList>
            <person name="Chen C."/>
            <person name="Sun J."/>
            <person name="Liao X.-P."/>
            <person name="Liu Y.-H."/>
        </authorList>
    </citation>
    <scope>NUCLEOTIDE SEQUENCE [LARGE SCALE GENOMIC DNA]</scope>
    <source>
        <strain evidence="1 2">C15_T</strain>
    </source>
</reference>
<evidence type="ECO:0000313" key="2">
    <source>
        <dbReference type="Proteomes" id="UP000593812"/>
    </source>
</evidence>
<dbReference type="InterPro" id="IPR025293">
    <property type="entry name" value="YfiR/HmsC-like"/>
</dbReference>
<name>A0A7S6VR81_9GAMM</name>
<evidence type="ECO:0000313" key="1">
    <source>
        <dbReference type="EMBL" id="QOW43433.1"/>
    </source>
</evidence>
<proteinExistence type="predicted"/>
<dbReference type="Pfam" id="PF13689">
    <property type="entry name" value="DUF4154"/>
    <property type="match status" value="1"/>
</dbReference>
<organism evidence="1 2">
    <name type="scientific">Acinetobacter indicus</name>
    <dbReference type="NCBI Taxonomy" id="756892"/>
    <lineage>
        <taxon>Bacteria</taxon>
        <taxon>Pseudomonadati</taxon>
        <taxon>Pseudomonadota</taxon>
        <taxon>Gammaproteobacteria</taxon>
        <taxon>Moraxellales</taxon>
        <taxon>Moraxellaceae</taxon>
        <taxon>Acinetobacter</taxon>
    </lineage>
</organism>
<sequence length="170" mass="19044">MPSLPLHKTLCFLLCLCLHPAHANSPTAGTPQMMYAILSYAKWEQNTPNICIVNNPALAQQFKSQRSAQHVYKISPLQLDDLKQTSCQAIVFSNLSPREEQNILNNAVRYPALSISTTNSACELGSVFCLYQKKNQQYSFRVNMQSLTQSQVHIDPRVLLLGKNGGLKHE</sequence>